<protein>
    <submittedName>
        <fullName evidence="1">Uncharacterized protein</fullName>
    </submittedName>
</protein>
<proteinExistence type="predicted"/>
<reference evidence="1 2" key="1">
    <citation type="journal article" date="2013" name="Curr. Biol.">
        <title>The Genome of the Foraminiferan Reticulomyxa filosa.</title>
        <authorList>
            <person name="Glockner G."/>
            <person name="Hulsmann N."/>
            <person name="Schleicher M."/>
            <person name="Noegel A.A."/>
            <person name="Eichinger L."/>
            <person name="Gallinger C."/>
            <person name="Pawlowski J."/>
            <person name="Sierra R."/>
            <person name="Euteneuer U."/>
            <person name="Pillet L."/>
            <person name="Moustafa A."/>
            <person name="Platzer M."/>
            <person name="Groth M."/>
            <person name="Szafranski K."/>
            <person name="Schliwa M."/>
        </authorList>
    </citation>
    <scope>NUCLEOTIDE SEQUENCE [LARGE SCALE GENOMIC DNA]</scope>
</reference>
<keyword evidence="2" id="KW-1185">Reference proteome</keyword>
<gene>
    <name evidence="1" type="ORF">RFI_32340</name>
</gene>
<comment type="caution">
    <text evidence="1">The sequence shown here is derived from an EMBL/GenBank/DDBJ whole genome shotgun (WGS) entry which is preliminary data.</text>
</comment>
<name>X6LWF4_RETFI</name>
<dbReference type="OrthoDB" id="10004338at2759"/>
<feature type="non-terminal residue" evidence="1">
    <location>
        <position position="128"/>
    </location>
</feature>
<evidence type="ECO:0000313" key="1">
    <source>
        <dbReference type="EMBL" id="ETO05055.1"/>
    </source>
</evidence>
<accession>X6LWF4</accession>
<dbReference type="AlphaFoldDB" id="X6LWF4"/>
<dbReference type="EMBL" id="ASPP01028595">
    <property type="protein sequence ID" value="ETO05055.1"/>
    <property type="molecule type" value="Genomic_DNA"/>
</dbReference>
<sequence length="128" mass="15090">MIRDMREKNLRLELADVKDNIITSDEAVEKEFKIRKPYFKIQRSQPLRVPKVIKNALVAMIAVCEYKSFGELSAVKDELNDFQELFKKNLNYEFVHNEELYIDAKKIEDFTDNVAKQLGENKNQYDAL</sequence>
<dbReference type="Proteomes" id="UP000023152">
    <property type="component" value="Unassembled WGS sequence"/>
</dbReference>
<organism evidence="1 2">
    <name type="scientific">Reticulomyxa filosa</name>
    <dbReference type="NCBI Taxonomy" id="46433"/>
    <lineage>
        <taxon>Eukaryota</taxon>
        <taxon>Sar</taxon>
        <taxon>Rhizaria</taxon>
        <taxon>Retaria</taxon>
        <taxon>Foraminifera</taxon>
        <taxon>Monothalamids</taxon>
        <taxon>Reticulomyxidae</taxon>
        <taxon>Reticulomyxa</taxon>
    </lineage>
</organism>
<evidence type="ECO:0000313" key="2">
    <source>
        <dbReference type="Proteomes" id="UP000023152"/>
    </source>
</evidence>